<feature type="active site" description="O-(3'-phospho-DNA)-tyrosine intermediate" evidence="10">
    <location>
        <position position="277"/>
    </location>
</feature>
<evidence type="ECO:0000256" key="5">
    <source>
        <dbReference type="ARBA" id="ARBA00022829"/>
    </source>
</evidence>
<evidence type="ECO:0000259" key="13">
    <source>
        <dbReference type="PROSITE" id="PS51900"/>
    </source>
</evidence>
<evidence type="ECO:0000313" key="15">
    <source>
        <dbReference type="Proteomes" id="UP000321595"/>
    </source>
</evidence>
<evidence type="ECO:0000256" key="4">
    <source>
        <dbReference type="ARBA" id="ARBA00022618"/>
    </source>
</evidence>
<evidence type="ECO:0000256" key="10">
    <source>
        <dbReference type="HAMAP-Rule" id="MF_01808"/>
    </source>
</evidence>
<dbReference type="InterPro" id="IPR044068">
    <property type="entry name" value="CB"/>
</dbReference>
<dbReference type="SUPFAM" id="SSF56349">
    <property type="entry name" value="DNA breaking-rejoining enzymes"/>
    <property type="match status" value="1"/>
</dbReference>
<keyword evidence="3 10" id="KW-0963">Cytoplasm</keyword>
<dbReference type="EMBL" id="CP042467">
    <property type="protein sequence ID" value="QED25725.1"/>
    <property type="molecule type" value="Genomic_DNA"/>
</dbReference>
<dbReference type="SUPFAM" id="SSF47823">
    <property type="entry name" value="lambda integrase-like, N-terminal domain"/>
    <property type="match status" value="1"/>
</dbReference>
<dbReference type="GO" id="GO:0007059">
    <property type="term" value="P:chromosome segregation"/>
    <property type="evidence" value="ECO:0007669"/>
    <property type="project" value="UniProtKB-UniRule"/>
</dbReference>
<dbReference type="GO" id="GO:0051301">
    <property type="term" value="P:cell division"/>
    <property type="evidence" value="ECO:0007669"/>
    <property type="project" value="UniProtKB-UniRule"/>
</dbReference>
<dbReference type="InterPro" id="IPR002104">
    <property type="entry name" value="Integrase_catalytic"/>
</dbReference>
<dbReference type="NCBIfam" id="NF001399">
    <property type="entry name" value="PRK00283.1"/>
    <property type="match status" value="1"/>
</dbReference>
<gene>
    <name evidence="10 14" type="primary">xerC</name>
    <name evidence="14" type="ORF">FRD01_00290</name>
</gene>
<dbReference type="GO" id="GO:0005737">
    <property type="term" value="C:cytoplasm"/>
    <property type="evidence" value="ECO:0007669"/>
    <property type="project" value="UniProtKB-SubCell"/>
</dbReference>
<keyword evidence="8 10" id="KW-0233">DNA recombination</keyword>
<evidence type="ECO:0000256" key="9">
    <source>
        <dbReference type="ARBA" id="ARBA00023306"/>
    </source>
</evidence>
<evidence type="ECO:0000313" key="14">
    <source>
        <dbReference type="EMBL" id="QED25725.1"/>
    </source>
</evidence>
<sequence>MSVNVDRFLEYLRVERGRSERTLAAYSSDLSQLQEHLEEHELSLDHVDQIGLKNLRGFVASRLDVDTSATLARKISAIRSFWTFLVKKGVIEDDIAELLSAPKVRQPLKNFLSVDEIFQLLDGHKQDGVLGIRDMAMWETLYGCGLRVSELVGLNLAEVDLKDGWIRTVGKGNKERMVPLGQKAKAAIELYLSRRSEIAQDNHSTSAIWVNSRGGRLSDRSVRRLLKEHLIRAGLDTSVTPHGLRHSFATHLLDAGADLRGIQELLGHASLSTTQRYTHVSVERLAEVYDAAHPRARSQNKGENS</sequence>
<proteinExistence type="inferred from homology"/>
<dbReference type="NCBIfam" id="TIGR02224">
    <property type="entry name" value="recomb_XerC"/>
    <property type="match status" value="1"/>
</dbReference>
<dbReference type="KEGG" id="bbae:FRD01_00290"/>
<dbReference type="GO" id="GO:0009037">
    <property type="term" value="F:tyrosine-based site-specific recombinase activity"/>
    <property type="evidence" value="ECO:0007669"/>
    <property type="project" value="UniProtKB-UniRule"/>
</dbReference>
<comment type="function">
    <text evidence="10">Site-specific tyrosine recombinase, which acts by catalyzing the cutting and rejoining of the recombining DNA molecules. The XerC-XerD complex is essential to convert dimers of the bacterial chromosome into monomers to permit their segregation at cell division. It also contributes to the segregational stability of plasmids.</text>
</comment>
<dbReference type="InterPro" id="IPR010998">
    <property type="entry name" value="Integrase_recombinase_N"/>
</dbReference>
<dbReference type="HAMAP" id="MF_01808">
    <property type="entry name" value="Recomb_XerC_XerD"/>
    <property type="match status" value="1"/>
</dbReference>
<evidence type="ECO:0000256" key="8">
    <source>
        <dbReference type="ARBA" id="ARBA00023172"/>
    </source>
</evidence>
<dbReference type="InterPro" id="IPR004107">
    <property type="entry name" value="Integrase_SAM-like_N"/>
</dbReference>
<dbReference type="InterPro" id="IPR050090">
    <property type="entry name" value="Tyrosine_recombinase_XerCD"/>
</dbReference>
<dbReference type="Gene3D" id="1.10.443.10">
    <property type="entry name" value="Intergrase catalytic core"/>
    <property type="match status" value="1"/>
</dbReference>
<evidence type="ECO:0000256" key="6">
    <source>
        <dbReference type="ARBA" id="ARBA00022908"/>
    </source>
</evidence>
<evidence type="ECO:0000256" key="1">
    <source>
        <dbReference type="ARBA" id="ARBA00004496"/>
    </source>
</evidence>
<dbReference type="AlphaFoldDB" id="A0A5B8XJJ6"/>
<accession>A0A5B8XJJ6</accession>
<evidence type="ECO:0000256" key="3">
    <source>
        <dbReference type="ARBA" id="ARBA00022490"/>
    </source>
</evidence>
<feature type="active site" evidence="10">
    <location>
        <position position="147"/>
    </location>
</feature>
<keyword evidence="4 10" id="KW-0132">Cell division</keyword>
<dbReference type="GO" id="GO:0003677">
    <property type="term" value="F:DNA binding"/>
    <property type="evidence" value="ECO:0007669"/>
    <property type="project" value="UniProtKB-UniRule"/>
</dbReference>
<comment type="similarity">
    <text evidence="2 10">Belongs to the 'phage' integrase family. XerC subfamily.</text>
</comment>
<dbReference type="InterPro" id="IPR011010">
    <property type="entry name" value="DNA_brk_join_enz"/>
</dbReference>
<dbReference type="Pfam" id="PF02899">
    <property type="entry name" value="Phage_int_SAM_1"/>
    <property type="match status" value="1"/>
</dbReference>
<dbReference type="Pfam" id="PF00589">
    <property type="entry name" value="Phage_integrase"/>
    <property type="match status" value="1"/>
</dbReference>
<dbReference type="InterPro" id="IPR011931">
    <property type="entry name" value="Recomb_XerC"/>
</dbReference>
<dbReference type="PANTHER" id="PTHR30349">
    <property type="entry name" value="PHAGE INTEGRASE-RELATED"/>
    <property type="match status" value="1"/>
</dbReference>
<keyword evidence="9 10" id="KW-0131">Cell cycle</keyword>
<keyword evidence="6 10" id="KW-0229">DNA integration</keyword>
<reference evidence="14 15" key="1">
    <citation type="submission" date="2019-08" db="EMBL/GenBank/DDBJ databases">
        <authorList>
            <person name="Liang Q."/>
        </authorList>
    </citation>
    <scope>NUCLEOTIDE SEQUENCE [LARGE SCALE GENOMIC DNA]</scope>
    <source>
        <strain evidence="14 15">V1718</strain>
    </source>
</reference>
<dbReference type="Gene3D" id="1.10.150.130">
    <property type="match status" value="1"/>
</dbReference>
<evidence type="ECO:0000256" key="2">
    <source>
        <dbReference type="ARBA" id="ARBA00006657"/>
    </source>
</evidence>
<dbReference type="PROSITE" id="PS51898">
    <property type="entry name" value="TYR_RECOMBINASE"/>
    <property type="match status" value="1"/>
</dbReference>
<keyword evidence="5 10" id="KW-0159">Chromosome partition</keyword>
<comment type="subunit">
    <text evidence="10">Forms a cyclic heterotetrameric complex composed of two molecules of XerC and two molecules of XerD.</text>
</comment>
<dbReference type="GO" id="GO:0006313">
    <property type="term" value="P:DNA transposition"/>
    <property type="evidence" value="ECO:0007669"/>
    <property type="project" value="UniProtKB-UniRule"/>
</dbReference>
<organism evidence="14 15">
    <name type="scientific">Microvenator marinus</name>
    <dbReference type="NCBI Taxonomy" id="2600177"/>
    <lineage>
        <taxon>Bacteria</taxon>
        <taxon>Deltaproteobacteria</taxon>
        <taxon>Bradymonadales</taxon>
        <taxon>Microvenatoraceae</taxon>
        <taxon>Microvenator</taxon>
    </lineage>
</organism>
<protein>
    <recommendedName>
        <fullName evidence="10 11">Tyrosine recombinase XerC</fullName>
    </recommendedName>
</protein>
<dbReference type="InterPro" id="IPR023009">
    <property type="entry name" value="Tyrosine_recombinase_XerC/XerD"/>
</dbReference>
<feature type="active site" evidence="10">
    <location>
        <position position="171"/>
    </location>
</feature>
<feature type="active site" evidence="10">
    <location>
        <position position="245"/>
    </location>
</feature>
<keyword evidence="15" id="KW-1185">Reference proteome</keyword>
<dbReference type="PANTHER" id="PTHR30349:SF77">
    <property type="entry name" value="TYROSINE RECOMBINASE XERC"/>
    <property type="match status" value="1"/>
</dbReference>
<comment type="subcellular location">
    <subcellularLocation>
        <location evidence="1 10">Cytoplasm</location>
    </subcellularLocation>
</comment>
<keyword evidence="7 10" id="KW-0238">DNA-binding</keyword>
<feature type="active site" evidence="10">
    <location>
        <position position="242"/>
    </location>
</feature>
<dbReference type="OrthoDB" id="9801717at2"/>
<dbReference type="InterPro" id="IPR013762">
    <property type="entry name" value="Integrase-like_cat_sf"/>
</dbReference>
<dbReference type="RefSeq" id="WP_146956554.1">
    <property type="nucleotide sequence ID" value="NZ_CP042467.1"/>
</dbReference>
<dbReference type="Proteomes" id="UP000321595">
    <property type="component" value="Chromosome"/>
</dbReference>
<evidence type="ECO:0000256" key="7">
    <source>
        <dbReference type="ARBA" id="ARBA00023125"/>
    </source>
</evidence>
<evidence type="ECO:0000256" key="11">
    <source>
        <dbReference type="NCBIfam" id="TIGR02224"/>
    </source>
</evidence>
<feature type="domain" description="Tyr recombinase" evidence="12">
    <location>
        <begin position="107"/>
        <end position="290"/>
    </location>
</feature>
<name>A0A5B8XJJ6_9DELT</name>
<feature type="domain" description="Core-binding (CB)" evidence="13">
    <location>
        <begin position="1"/>
        <end position="86"/>
    </location>
</feature>
<dbReference type="PROSITE" id="PS51900">
    <property type="entry name" value="CB"/>
    <property type="match status" value="1"/>
</dbReference>
<dbReference type="CDD" id="cd00798">
    <property type="entry name" value="INT_XerDC_C"/>
    <property type="match status" value="1"/>
</dbReference>
<evidence type="ECO:0000259" key="12">
    <source>
        <dbReference type="PROSITE" id="PS51898"/>
    </source>
</evidence>
<feature type="active site" evidence="10">
    <location>
        <position position="268"/>
    </location>
</feature>